<comment type="similarity">
    <text evidence="1">Belongs to the TRAFAC class translation factor GTPase superfamily. Classic translation factor GTPase family. EF-Tu/EF-1A subfamily.</text>
</comment>
<dbReference type="InterPro" id="IPR004161">
    <property type="entry name" value="EFTu-like_2"/>
</dbReference>
<dbReference type="GO" id="GO:0005525">
    <property type="term" value="F:GTP binding"/>
    <property type="evidence" value="ECO:0007669"/>
    <property type="project" value="UniProtKB-KW"/>
</dbReference>
<reference evidence="7" key="1">
    <citation type="submission" date="2025-08" db="UniProtKB">
        <authorList>
            <consortium name="RefSeq"/>
        </authorList>
    </citation>
    <scope>IDENTIFICATION</scope>
</reference>
<proteinExistence type="inferred from homology"/>
<feature type="domain" description="Tr-type G" evidence="5">
    <location>
        <begin position="109"/>
        <end position="335"/>
    </location>
</feature>
<dbReference type="InterPro" id="IPR050055">
    <property type="entry name" value="EF-Tu_GTPase"/>
</dbReference>
<dbReference type="SUPFAM" id="SSF50447">
    <property type="entry name" value="Translation proteins"/>
    <property type="match status" value="1"/>
</dbReference>
<dbReference type="PANTHER" id="PTHR43721">
    <property type="entry name" value="ELONGATION FACTOR TU-RELATED"/>
    <property type="match status" value="1"/>
</dbReference>
<dbReference type="Pfam" id="PF00009">
    <property type="entry name" value="GTP_EFTU"/>
    <property type="match status" value="1"/>
</dbReference>
<keyword evidence="6" id="KW-1185">Reference proteome</keyword>
<dbReference type="SUPFAM" id="SSF52540">
    <property type="entry name" value="P-loop containing nucleoside triphosphate hydrolases"/>
    <property type="match status" value="1"/>
</dbReference>
<dbReference type="GO" id="GO:0003746">
    <property type="term" value="F:translation elongation factor activity"/>
    <property type="evidence" value="ECO:0007669"/>
    <property type="project" value="TreeGrafter"/>
</dbReference>
<dbReference type="PROSITE" id="PS51722">
    <property type="entry name" value="G_TR_2"/>
    <property type="match status" value="1"/>
</dbReference>
<dbReference type="InterPro" id="IPR000795">
    <property type="entry name" value="T_Tr_GTP-bd_dom"/>
</dbReference>
<dbReference type="FunFam" id="2.40.30.10:FF:000014">
    <property type="entry name" value="Probable GTP-binding protein 1"/>
    <property type="match status" value="1"/>
</dbReference>
<dbReference type="RefSeq" id="XP_018496746.1">
    <property type="nucleotide sequence ID" value="XM_018641230.1"/>
</dbReference>
<feature type="coiled-coil region" evidence="4">
    <location>
        <begin position="60"/>
        <end position="87"/>
    </location>
</feature>
<dbReference type="GO" id="GO:0003924">
    <property type="term" value="F:GTPase activity"/>
    <property type="evidence" value="ECO:0007669"/>
    <property type="project" value="InterPro"/>
</dbReference>
<evidence type="ECO:0000256" key="3">
    <source>
        <dbReference type="ARBA" id="ARBA00023134"/>
    </source>
</evidence>
<organism evidence="6 7">
    <name type="scientific">Galendromus occidentalis</name>
    <name type="common">western predatory mite</name>
    <dbReference type="NCBI Taxonomy" id="34638"/>
    <lineage>
        <taxon>Eukaryota</taxon>
        <taxon>Metazoa</taxon>
        <taxon>Ecdysozoa</taxon>
        <taxon>Arthropoda</taxon>
        <taxon>Chelicerata</taxon>
        <taxon>Arachnida</taxon>
        <taxon>Acari</taxon>
        <taxon>Parasitiformes</taxon>
        <taxon>Mesostigmata</taxon>
        <taxon>Gamasina</taxon>
        <taxon>Phytoseioidea</taxon>
        <taxon>Phytoseiidae</taxon>
        <taxon>Typhlodrominae</taxon>
        <taxon>Galendromus</taxon>
    </lineage>
</organism>
<keyword evidence="4" id="KW-0175">Coiled coil</keyword>
<dbReference type="InterPro" id="IPR009000">
    <property type="entry name" value="Transl_B-barrel_sf"/>
</dbReference>
<evidence type="ECO:0000259" key="5">
    <source>
        <dbReference type="PROSITE" id="PS51722"/>
    </source>
</evidence>
<dbReference type="Pfam" id="PF03144">
    <property type="entry name" value="GTP_EFTU_D2"/>
    <property type="match status" value="1"/>
</dbReference>
<accession>A0AAJ7PAL0</accession>
<dbReference type="Gene3D" id="3.40.50.300">
    <property type="entry name" value="P-loop containing nucleotide triphosphate hydrolases"/>
    <property type="match status" value="1"/>
</dbReference>
<evidence type="ECO:0000313" key="6">
    <source>
        <dbReference type="Proteomes" id="UP000694867"/>
    </source>
</evidence>
<name>A0AAJ7PAL0_9ACAR</name>
<dbReference type="FunFam" id="3.40.50.300:FF:000091">
    <property type="entry name" value="Probable GTP-binding protein 1"/>
    <property type="match status" value="1"/>
</dbReference>
<evidence type="ECO:0000256" key="1">
    <source>
        <dbReference type="ARBA" id="ARBA00007249"/>
    </source>
</evidence>
<dbReference type="Proteomes" id="UP000694867">
    <property type="component" value="Unplaced"/>
</dbReference>
<dbReference type="InterPro" id="IPR027417">
    <property type="entry name" value="P-loop_NTPase"/>
</dbReference>
<dbReference type="PANTHER" id="PTHR43721:SF3">
    <property type="entry name" value="GTP-BINDING PROTEIN 2"/>
    <property type="match status" value="1"/>
</dbReference>
<dbReference type="PRINTS" id="PR00315">
    <property type="entry name" value="ELONGATNFCT"/>
</dbReference>
<protein>
    <submittedName>
        <fullName evidence="7">GTP-binding protein 2</fullName>
    </submittedName>
</protein>
<evidence type="ECO:0000313" key="7">
    <source>
        <dbReference type="RefSeq" id="XP_018496746.1"/>
    </source>
</evidence>
<dbReference type="Gene3D" id="2.40.30.10">
    <property type="entry name" value="Translation factors"/>
    <property type="match status" value="1"/>
</dbReference>
<keyword evidence="3" id="KW-0342">GTP-binding</keyword>
<dbReference type="AlphaFoldDB" id="A0AAJ7PAL0"/>
<dbReference type="GeneID" id="100898951"/>
<dbReference type="KEGG" id="goe:100898951"/>
<dbReference type="CDD" id="cd03694">
    <property type="entry name" value="GTPBP_II"/>
    <property type="match status" value="1"/>
</dbReference>
<evidence type="ECO:0000256" key="2">
    <source>
        <dbReference type="ARBA" id="ARBA00022741"/>
    </source>
</evidence>
<dbReference type="InterPro" id="IPR009001">
    <property type="entry name" value="Transl_elong_EF1A/Init_IF2_C"/>
</dbReference>
<sequence length="536" mass="58771">MLPPEDAEGNVEYKLKLVDPSDSRFEHLVTQMKWRLREGQGEAIYEIGVEDCGTVVGLNARELTASLRTIDRMAEKLEADVTILRQKPVRDNLTAAQILVRKVPDDQQTIELRIAVLGNVDAGKSTLLGVLTQGDLDNGRGRARLNLFRHLHEIQTGHTSSISREILGFNSNGQPQTYKHFRTAEEICDNSSKIITFIDLAGHQKFLKTTLFGLTGHSPHYVILLVPAVSGLTGTALDHLALVQALQVPVIVVVNKVDTVSKNRMLATLAQVEQLLKECRKIPMEILNQDDALTAAQSLHSGTVCPIFMTSCVTGIGLNLLYAFLNVLPTRHTVKERECLMQLSTFFQIDETFDVPDVGLVAGGLLTQGLIREGDVLLAGPDSCGDFQRARVTSLQRNRVPCRMVRAGESATLALEVTRPQAIRKGTVLCSPSGRPVAGMLFQAQIRILCCDDDDPFRVGYHTTVQVGNVQQGAVVAGIRGRAEMFADDTGLILFRFARHPECASPGTRFVFHKGATRGIGIVKKVYPLTPQEANV</sequence>
<evidence type="ECO:0000256" key="4">
    <source>
        <dbReference type="SAM" id="Coils"/>
    </source>
</evidence>
<dbReference type="SUPFAM" id="SSF50465">
    <property type="entry name" value="EF-Tu/eEF-1alpha/eIF2-gamma C-terminal domain"/>
    <property type="match status" value="1"/>
</dbReference>
<keyword evidence="2" id="KW-0547">Nucleotide-binding</keyword>
<gene>
    <name evidence="7" type="primary">LOC100898951</name>
</gene>